<organism evidence="1 2">
    <name type="scientific">Mycena alexandri</name>
    <dbReference type="NCBI Taxonomy" id="1745969"/>
    <lineage>
        <taxon>Eukaryota</taxon>
        <taxon>Fungi</taxon>
        <taxon>Dikarya</taxon>
        <taxon>Basidiomycota</taxon>
        <taxon>Agaricomycotina</taxon>
        <taxon>Agaricomycetes</taxon>
        <taxon>Agaricomycetidae</taxon>
        <taxon>Agaricales</taxon>
        <taxon>Marasmiineae</taxon>
        <taxon>Mycenaceae</taxon>
        <taxon>Mycena</taxon>
    </lineage>
</organism>
<evidence type="ECO:0000313" key="2">
    <source>
        <dbReference type="Proteomes" id="UP001218188"/>
    </source>
</evidence>
<gene>
    <name evidence="1" type="ORF">C8F04DRAFT_1343056</name>
</gene>
<keyword evidence="2" id="KW-1185">Reference proteome</keyword>
<reference evidence="1" key="1">
    <citation type="submission" date="2023-03" db="EMBL/GenBank/DDBJ databases">
        <title>Massive genome expansion in bonnet fungi (Mycena s.s.) driven by repeated elements and novel gene families across ecological guilds.</title>
        <authorList>
            <consortium name="Lawrence Berkeley National Laboratory"/>
            <person name="Harder C.B."/>
            <person name="Miyauchi S."/>
            <person name="Viragh M."/>
            <person name="Kuo A."/>
            <person name="Thoen E."/>
            <person name="Andreopoulos B."/>
            <person name="Lu D."/>
            <person name="Skrede I."/>
            <person name="Drula E."/>
            <person name="Henrissat B."/>
            <person name="Morin E."/>
            <person name="Kohler A."/>
            <person name="Barry K."/>
            <person name="LaButti K."/>
            <person name="Morin E."/>
            <person name="Salamov A."/>
            <person name="Lipzen A."/>
            <person name="Mereny Z."/>
            <person name="Hegedus B."/>
            <person name="Baldrian P."/>
            <person name="Stursova M."/>
            <person name="Weitz H."/>
            <person name="Taylor A."/>
            <person name="Grigoriev I.V."/>
            <person name="Nagy L.G."/>
            <person name="Martin F."/>
            <person name="Kauserud H."/>
        </authorList>
    </citation>
    <scope>NUCLEOTIDE SEQUENCE</scope>
    <source>
        <strain evidence="1">CBHHK200</strain>
    </source>
</reference>
<evidence type="ECO:0000313" key="1">
    <source>
        <dbReference type="EMBL" id="KAJ7016482.1"/>
    </source>
</evidence>
<dbReference type="Proteomes" id="UP001218188">
    <property type="component" value="Unassembled WGS sequence"/>
</dbReference>
<name>A0AAD6S086_9AGAR</name>
<protein>
    <submittedName>
        <fullName evidence="1">Uncharacterized protein</fullName>
    </submittedName>
</protein>
<sequence>MPDAWLLDVGHNGGNPGLGLKLGLPVHADERRDRVKRGRITRCKLKSGVPHSEPSEMGPKKHSEIGCPWDRENPPFGKGHPALWLKRGTGVLPRVVLFENRFARYSETFPEPCFGVEASSVQMFKSNSTVSACLSLRVYSKFDLRLRLPFQDNHVIALSSENRTWPCLPNKYTPHDVSAGTTLEPSSTSSPTSIVLLPASFQILPLILTLNLNTFSSRSGSPKLNPSLNCIDGTQGYFAGRMAATSRDWRGAQRPDEPLFTLKFLESRNLNFRLSVELPVNNIFLRRIFRRIYQPILSHIAQGSGEFWLQYHPKKQVDHPGDGTRAFASRRAALTEVPAKACSHERSMLGIQIIPAMAGVEPHGGHQMSQPWSQDEPAPFSAGQRSMWMGLSGPWIVHQETWKSIDVKVGSTVQAYRVQRIGPGRTWREGELLEGDLGSRGGRGCNEWAPTEFDGQHVNMLNLQAPTLEHATRKTNDGMCVGAQMDTAKEGAAPQVRVEMQTGKNLGKGGGLAEVDTVAQSDSARRIRMLLSSSGSAITLDVEGSVNSQELLQGPCKDQDCNYPSEVFGT</sequence>
<comment type="caution">
    <text evidence="1">The sequence shown here is derived from an EMBL/GenBank/DDBJ whole genome shotgun (WGS) entry which is preliminary data.</text>
</comment>
<dbReference type="EMBL" id="JARJCM010000496">
    <property type="protein sequence ID" value="KAJ7016482.1"/>
    <property type="molecule type" value="Genomic_DNA"/>
</dbReference>
<proteinExistence type="predicted"/>
<accession>A0AAD6S086</accession>
<dbReference type="AlphaFoldDB" id="A0AAD6S086"/>